<reference evidence="1 2" key="1">
    <citation type="submission" date="2018-10" db="EMBL/GenBank/DDBJ databases">
        <title>Draft genome of Cortibacter populi DSM10536.</title>
        <authorList>
            <person name="Bernier A.-M."/>
            <person name="Bernard K."/>
        </authorList>
    </citation>
    <scope>NUCLEOTIDE SEQUENCE [LARGE SCALE GENOMIC DNA]</scope>
    <source>
        <strain evidence="1 2">DSM 105136</strain>
    </source>
</reference>
<dbReference type="EMBL" id="RDQO01000005">
    <property type="protein sequence ID" value="RMX04051.1"/>
    <property type="molecule type" value="Genomic_DNA"/>
</dbReference>
<dbReference type="CDD" id="cd16440">
    <property type="entry name" value="beta_Kdo_transferase_KpsC_1"/>
    <property type="match status" value="1"/>
</dbReference>
<dbReference type="GO" id="GO:0015774">
    <property type="term" value="P:polysaccharide transport"/>
    <property type="evidence" value="ECO:0007669"/>
    <property type="project" value="InterPro"/>
</dbReference>
<dbReference type="InterPro" id="IPR007833">
    <property type="entry name" value="Capsule_polysaccharide_synth"/>
</dbReference>
<comment type="caution">
    <text evidence="1">The sequence shown here is derived from an EMBL/GenBank/DDBJ whole genome shotgun (WGS) entry which is preliminary data.</text>
</comment>
<organism evidence="1 2">
    <name type="scientific">Corticibacter populi</name>
    <dbReference type="NCBI Taxonomy" id="1550736"/>
    <lineage>
        <taxon>Bacteria</taxon>
        <taxon>Pseudomonadati</taxon>
        <taxon>Pseudomonadota</taxon>
        <taxon>Betaproteobacteria</taxon>
        <taxon>Burkholderiales</taxon>
        <taxon>Comamonadaceae</taxon>
        <taxon>Corticibacter</taxon>
    </lineage>
</organism>
<gene>
    <name evidence="1" type="ORF">D8I35_14585</name>
</gene>
<dbReference type="Proteomes" id="UP000278006">
    <property type="component" value="Unassembled WGS sequence"/>
</dbReference>
<accession>A0A3M6QMT1</accession>
<keyword evidence="2" id="KW-1185">Reference proteome</keyword>
<proteinExistence type="predicted"/>
<sequence>MPTIGVLSRGIAAIERLDVLLGQPWVYQRSWQAPHCEVVAAWGLRPSAVRAQAYAQKHGLPLWRLEDGFVRSVGLGSQDAPLSIVIDTQGIYYDAAHPSALEGLIATPLTPAQTQRADALMQAWRHERISKYNHLRDPAPESLPQRFVLVVDQTWGDASIRDGLADAQSFERMLVAAVAEHPDNTVLLKIHPDVFAGKKRGHFDVAKLKAMPQVQVLAEDMHPALLLERAEAVYVVTSQMGFEALLWGKPVRTFGMPFYAGWGLTGDELVAPMRRQALASTPISLQQLVHAALVDYPRYLDPETGQRCEPERLIEWLGLQRRMRARLPRRVYAVGFSWLKRAKVRRFLDGSEVTFTRHIRQVPEHATIALWGCRKTLPSGNAQTGSLHNPSLVRLEDGFLRSVGLGADLVQPLSWVVDTRGIYYDATCPSDLEWLLANTDFTSELRERAAALGARIVASGITKYNTGIGTWQRPAGTQGRRVLLVPGQVESDAALTWGAPGIRTNMALLQAVRQANPDAHVIYKPHPDVVARLRAQGQGEALAHAHCDEVVVDVSMQQLLDAVDEVHVLTSLAGFEALLRGRKVVTYGCPFYAGWGLTNDRQPLPQPADTPDAASRRGRALTLDELVACVLILYPTYVSASSGRYTTPERTLDELLAWRQAGADTDSPWLRTKRALLRLAQWGGWIKR</sequence>
<evidence type="ECO:0000313" key="2">
    <source>
        <dbReference type="Proteomes" id="UP000278006"/>
    </source>
</evidence>
<dbReference type="RefSeq" id="WP_122230654.1">
    <property type="nucleotide sequence ID" value="NZ_RDQO01000005.1"/>
</dbReference>
<dbReference type="OrthoDB" id="543755at2"/>
<dbReference type="CDD" id="cd16439">
    <property type="entry name" value="beta_Kdo_transferase_KpsC_2"/>
    <property type="match status" value="1"/>
</dbReference>
<protein>
    <submittedName>
        <fullName evidence="1">Capsular polysaccharide biosynthesis protein</fullName>
    </submittedName>
</protein>
<dbReference type="Pfam" id="PF05159">
    <property type="entry name" value="Capsule_synth"/>
    <property type="match status" value="3"/>
</dbReference>
<name>A0A3M6QMT1_9BURK</name>
<dbReference type="GO" id="GO:0000271">
    <property type="term" value="P:polysaccharide biosynthetic process"/>
    <property type="evidence" value="ECO:0007669"/>
    <property type="project" value="InterPro"/>
</dbReference>
<evidence type="ECO:0000313" key="1">
    <source>
        <dbReference type="EMBL" id="RMX04051.1"/>
    </source>
</evidence>
<dbReference type="AlphaFoldDB" id="A0A3M6QMT1"/>